<dbReference type="InterPro" id="IPR002516">
    <property type="entry name" value="Glyco_trans_11"/>
</dbReference>
<dbReference type="CDD" id="cd11301">
    <property type="entry name" value="Fut1_Fut2_like"/>
    <property type="match status" value="1"/>
</dbReference>
<keyword evidence="3" id="KW-0325">Glycoprotein</keyword>
<dbReference type="PANTHER" id="PTHR11927:SF9">
    <property type="entry name" value="L-FUCOSYLTRANSFERASE"/>
    <property type="match status" value="1"/>
</dbReference>
<comment type="similarity">
    <text evidence="3">Belongs to the glycosyltransferase 11 family.</text>
</comment>
<dbReference type="GO" id="GO:0032580">
    <property type="term" value="C:Golgi cisterna membrane"/>
    <property type="evidence" value="ECO:0007669"/>
    <property type="project" value="UniProtKB-SubCell"/>
</dbReference>
<reference evidence="4 5" key="1">
    <citation type="submission" date="2018-04" db="EMBL/GenBank/DDBJ databases">
        <title>The genome of golden apple snail Pomacea canaliculata provides insight into stress tolerance and invasive adaptation.</title>
        <authorList>
            <person name="Liu C."/>
            <person name="Liu B."/>
            <person name="Ren Y."/>
            <person name="Zhang Y."/>
            <person name="Wang H."/>
            <person name="Li S."/>
            <person name="Jiang F."/>
            <person name="Yin L."/>
            <person name="Zhang G."/>
            <person name="Qian W."/>
            <person name="Fan W."/>
        </authorList>
    </citation>
    <scope>NUCLEOTIDE SEQUENCE [LARGE SCALE GENOMIC DNA]</scope>
    <source>
        <strain evidence="4">SZHN2017</strain>
        <tissue evidence="4">Muscle</tissue>
    </source>
</reference>
<gene>
    <name evidence="4" type="ORF">C0Q70_06157</name>
</gene>
<keyword evidence="3" id="KW-0812">Transmembrane</keyword>
<keyword evidence="2 3" id="KW-0808">Transferase</keyword>
<keyword evidence="5" id="KW-1185">Reference proteome</keyword>
<evidence type="ECO:0000256" key="2">
    <source>
        <dbReference type="ARBA" id="ARBA00022679"/>
    </source>
</evidence>
<comment type="subcellular location">
    <subcellularLocation>
        <location evidence="3">Golgi apparatus</location>
        <location evidence="3">Golgi stack membrane</location>
        <topology evidence="3">Single-pass type II membrane protein</topology>
    </subcellularLocation>
</comment>
<accession>A0A2T7PNE4</accession>
<keyword evidence="1 3" id="KW-0328">Glycosyltransferase</keyword>
<evidence type="ECO:0000256" key="3">
    <source>
        <dbReference type="RuleBase" id="RU363129"/>
    </source>
</evidence>
<dbReference type="Proteomes" id="UP000245119">
    <property type="component" value="Linkage Group LG3"/>
</dbReference>
<dbReference type="PANTHER" id="PTHR11927">
    <property type="entry name" value="GALACTOSIDE 2-L-FUCOSYLTRANSFERASE"/>
    <property type="match status" value="1"/>
</dbReference>
<dbReference type="GO" id="GO:0008107">
    <property type="term" value="F:galactoside 2-alpha-L-fucosyltransferase activity"/>
    <property type="evidence" value="ECO:0007669"/>
    <property type="project" value="InterPro"/>
</dbReference>
<evidence type="ECO:0000313" key="4">
    <source>
        <dbReference type="EMBL" id="PVD34877.1"/>
    </source>
</evidence>
<protein>
    <recommendedName>
        <fullName evidence="3">L-Fucosyltransferase</fullName>
        <ecNumber evidence="3">2.4.1.-</ecNumber>
    </recommendedName>
</protein>
<keyword evidence="3" id="KW-1133">Transmembrane helix</keyword>
<name>A0A2T7PNE4_POMCA</name>
<dbReference type="EMBL" id="PZQS01000003">
    <property type="protein sequence ID" value="PVD34877.1"/>
    <property type="molecule type" value="Genomic_DNA"/>
</dbReference>
<dbReference type="EC" id="2.4.1.-" evidence="3"/>
<comment type="caution">
    <text evidence="4">The sequence shown here is derived from an EMBL/GenBank/DDBJ whole genome shotgun (WGS) entry which is preliminary data.</text>
</comment>
<dbReference type="GO" id="GO:0005975">
    <property type="term" value="P:carbohydrate metabolic process"/>
    <property type="evidence" value="ECO:0007669"/>
    <property type="project" value="InterPro"/>
</dbReference>
<keyword evidence="3" id="KW-0472">Membrane</keyword>
<evidence type="ECO:0000313" key="5">
    <source>
        <dbReference type="Proteomes" id="UP000245119"/>
    </source>
</evidence>
<dbReference type="Pfam" id="PF01531">
    <property type="entry name" value="Glyco_transf_11"/>
    <property type="match status" value="1"/>
</dbReference>
<organism evidence="4 5">
    <name type="scientific">Pomacea canaliculata</name>
    <name type="common">Golden apple snail</name>
    <dbReference type="NCBI Taxonomy" id="400727"/>
    <lineage>
        <taxon>Eukaryota</taxon>
        <taxon>Metazoa</taxon>
        <taxon>Spiralia</taxon>
        <taxon>Lophotrochozoa</taxon>
        <taxon>Mollusca</taxon>
        <taxon>Gastropoda</taxon>
        <taxon>Caenogastropoda</taxon>
        <taxon>Architaenioglossa</taxon>
        <taxon>Ampullarioidea</taxon>
        <taxon>Ampullariidae</taxon>
        <taxon>Pomacea</taxon>
    </lineage>
</organism>
<proteinExistence type="inferred from homology"/>
<dbReference type="UniPathway" id="UPA00378"/>
<keyword evidence="3" id="KW-0735">Signal-anchor</keyword>
<dbReference type="AlphaFoldDB" id="A0A2T7PNE4"/>
<feature type="transmembrane region" description="Helical" evidence="3">
    <location>
        <begin position="20"/>
        <end position="40"/>
    </location>
</feature>
<keyword evidence="3" id="KW-0333">Golgi apparatus</keyword>
<comment type="pathway">
    <text evidence="3">Protein modification; protein glycosylation.</text>
</comment>
<evidence type="ECO:0000256" key="1">
    <source>
        <dbReference type="ARBA" id="ARBA00022676"/>
    </source>
</evidence>
<sequence length="345" mass="39768">MAKLAWWRRIQRKSISSTGIVCLFFMGFYFLQMFSLMSHVHHHEPQRVMEMTATAGENILRSEITKVATLFVNVTTPSVSYNICIPASGQLGNLLFQYASLLGIARRNNRQPYFPPDARMSQTFSGLSYLSTIECKTYPIVYEDHYATYDPKFEKLPETNVLLLQYFQSWKYFDFIKDEVRKEFTFVDSVNDTAARLLQQCTRDHQGKIKVGVHVRRGDREFLLTRGYPMAPLEYILQAMTYMRDRHKNVVFVIVSDSVHWCQSNFNHTDVVLAPSASPSVHLAMLAACDHVIMTVGTFGWWGGYLAGGNVVYYVAFDPKLRNATLIDITHPDDHYPPHWIPIRL</sequence>
<dbReference type="OMA" id="SCHRIHE"/>
<dbReference type="STRING" id="400727.A0A2T7PNE4"/>